<comment type="caution">
    <text evidence="1">The sequence shown here is derived from an EMBL/GenBank/DDBJ whole genome shotgun (WGS) entry which is preliminary data.</text>
</comment>
<keyword evidence="2" id="KW-1185">Reference proteome</keyword>
<reference evidence="2" key="1">
    <citation type="journal article" date="2022" name="Mol. Ecol. Resour.">
        <title>The genomes of chicory, endive, great burdock and yacon provide insights into Asteraceae palaeo-polyploidization history and plant inulin production.</title>
        <authorList>
            <person name="Fan W."/>
            <person name="Wang S."/>
            <person name="Wang H."/>
            <person name="Wang A."/>
            <person name="Jiang F."/>
            <person name="Liu H."/>
            <person name="Zhao H."/>
            <person name="Xu D."/>
            <person name="Zhang Y."/>
        </authorList>
    </citation>
    <scope>NUCLEOTIDE SEQUENCE [LARGE SCALE GENOMIC DNA]</scope>
    <source>
        <strain evidence="2">cv. Niubang</strain>
    </source>
</reference>
<proteinExistence type="predicted"/>
<evidence type="ECO:0000313" key="1">
    <source>
        <dbReference type="EMBL" id="KAI3769316.1"/>
    </source>
</evidence>
<accession>A0ACB9FF46</accession>
<organism evidence="1 2">
    <name type="scientific">Arctium lappa</name>
    <name type="common">Greater burdock</name>
    <name type="synonym">Lappa major</name>
    <dbReference type="NCBI Taxonomy" id="4217"/>
    <lineage>
        <taxon>Eukaryota</taxon>
        <taxon>Viridiplantae</taxon>
        <taxon>Streptophyta</taxon>
        <taxon>Embryophyta</taxon>
        <taxon>Tracheophyta</taxon>
        <taxon>Spermatophyta</taxon>
        <taxon>Magnoliopsida</taxon>
        <taxon>eudicotyledons</taxon>
        <taxon>Gunneridae</taxon>
        <taxon>Pentapetalae</taxon>
        <taxon>asterids</taxon>
        <taxon>campanulids</taxon>
        <taxon>Asterales</taxon>
        <taxon>Asteraceae</taxon>
        <taxon>Carduoideae</taxon>
        <taxon>Cardueae</taxon>
        <taxon>Arctiinae</taxon>
        <taxon>Arctium</taxon>
    </lineage>
</organism>
<protein>
    <submittedName>
        <fullName evidence="1">Uncharacterized protein</fullName>
    </submittedName>
</protein>
<name>A0ACB9FF46_ARCLA</name>
<evidence type="ECO:0000313" key="2">
    <source>
        <dbReference type="Proteomes" id="UP001055879"/>
    </source>
</evidence>
<gene>
    <name evidence="1" type="ORF">L6452_00417</name>
</gene>
<reference evidence="1 2" key="2">
    <citation type="journal article" date="2022" name="Mol. Ecol. Resour.">
        <title>The genomes of chicory, endive, great burdock and yacon provide insights into Asteraceae paleo-polyploidization history and plant inulin production.</title>
        <authorList>
            <person name="Fan W."/>
            <person name="Wang S."/>
            <person name="Wang H."/>
            <person name="Wang A."/>
            <person name="Jiang F."/>
            <person name="Liu H."/>
            <person name="Zhao H."/>
            <person name="Xu D."/>
            <person name="Zhang Y."/>
        </authorList>
    </citation>
    <scope>NUCLEOTIDE SEQUENCE [LARGE SCALE GENOMIC DNA]</scope>
    <source>
        <strain evidence="2">cv. Niubang</strain>
    </source>
</reference>
<dbReference type="EMBL" id="CM042047">
    <property type="protein sequence ID" value="KAI3769316.1"/>
    <property type="molecule type" value="Genomic_DNA"/>
</dbReference>
<dbReference type="Proteomes" id="UP001055879">
    <property type="component" value="Linkage Group LG01"/>
</dbReference>
<sequence length="73" mass="8364">MSIRVARDFCEADPLQPNPSWNQNNSSLAGFLHDLNFFIHSLHSSTIDRSIEQKPLIVVIETSKTPNILHFQF</sequence>